<name>A0A3R7PED9_PENVA</name>
<feature type="non-terminal residue" evidence="2">
    <location>
        <position position="1"/>
    </location>
</feature>
<reference evidence="2 3" key="1">
    <citation type="submission" date="2018-04" db="EMBL/GenBank/DDBJ databases">
        <authorList>
            <person name="Zhang X."/>
            <person name="Yuan J."/>
            <person name="Li F."/>
            <person name="Xiang J."/>
        </authorList>
    </citation>
    <scope>NUCLEOTIDE SEQUENCE [LARGE SCALE GENOMIC DNA]</scope>
    <source>
        <tissue evidence="2">Muscle</tissue>
    </source>
</reference>
<keyword evidence="3" id="KW-1185">Reference proteome</keyword>
<protein>
    <submittedName>
        <fullName evidence="2">Uncharacterized protein</fullName>
    </submittedName>
</protein>
<feature type="compositionally biased region" description="Polar residues" evidence="1">
    <location>
        <begin position="268"/>
        <end position="280"/>
    </location>
</feature>
<dbReference type="EMBL" id="QCYY01000664">
    <property type="protein sequence ID" value="ROT83598.1"/>
    <property type="molecule type" value="Genomic_DNA"/>
</dbReference>
<accession>A0A3R7PED9</accession>
<reference evidence="2 3" key="2">
    <citation type="submission" date="2019-01" db="EMBL/GenBank/DDBJ databases">
        <title>The decoding of complex shrimp genome reveals the adaptation for benthos swimmer, frequently molting mechanism and breeding impact on genome.</title>
        <authorList>
            <person name="Sun Y."/>
            <person name="Gao Y."/>
            <person name="Yu Y."/>
        </authorList>
    </citation>
    <scope>NUCLEOTIDE SEQUENCE [LARGE SCALE GENOMIC DNA]</scope>
    <source>
        <tissue evidence="2">Muscle</tissue>
    </source>
</reference>
<feature type="region of interest" description="Disordered" evidence="1">
    <location>
        <begin position="231"/>
        <end position="327"/>
    </location>
</feature>
<dbReference type="OrthoDB" id="6382705at2759"/>
<sequence length="327" mass="38424">RCPHCDGEHGAESCTTCRTYHRYFPRPSRPRAHAHAYHTNNPQAALKVLRQPGRRDLRPRKRYLAEIDGALHGEALRHPRRARSLSPQRRPTSAPPDRLDLGHSRRPLTPSFRRRHDDSDDDLYDDLYIPRRYYHHHYPWEDCPLCYPDYPYLPRYPHLARYYRYSYRSPYRCYCSTCVRYRLYRPYSYLYKYRPCRFSCYPYRPLHHYTRTYLDPCDLLDDDDLNPRSSYKLPKLKVTSSNPKDGTSEDSDLLDGSQVEEIQRGMNKKSQSSKQESWTKSKVKMGDASGDSAGGGRERQHEEGKAPSKEGGLGKESQSSGEFFDLD</sequence>
<dbReference type="Proteomes" id="UP000283509">
    <property type="component" value="Unassembled WGS sequence"/>
</dbReference>
<evidence type="ECO:0000256" key="1">
    <source>
        <dbReference type="SAM" id="MobiDB-lite"/>
    </source>
</evidence>
<comment type="caution">
    <text evidence="2">The sequence shown here is derived from an EMBL/GenBank/DDBJ whole genome shotgun (WGS) entry which is preliminary data.</text>
</comment>
<evidence type="ECO:0000313" key="3">
    <source>
        <dbReference type="Proteomes" id="UP000283509"/>
    </source>
</evidence>
<feature type="compositionally biased region" description="Basic and acidic residues" evidence="1">
    <location>
        <begin position="296"/>
        <end position="308"/>
    </location>
</feature>
<feature type="region of interest" description="Disordered" evidence="1">
    <location>
        <begin position="75"/>
        <end position="117"/>
    </location>
</feature>
<gene>
    <name evidence="2" type="ORF">C7M84_023229</name>
</gene>
<organism evidence="2 3">
    <name type="scientific">Penaeus vannamei</name>
    <name type="common">Whiteleg shrimp</name>
    <name type="synonym">Litopenaeus vannamei</name>
    <dbReference type="NCBI Taxonomy" id="6689"/>
    <lineage>
        <taxon>Eukaryota</taxon>
        <taxon>Metazoa</taxon>
        <taxon>Ecdysozoa</taxon>
        <taxon>Arthropoda</taxon>
        <taxon>Crustacea</taxon>
        <taxon>Multicrustacea</taxon>
        <taxon>Malacostraca</taxon>
        <taxon>Eumalacostraca</taxon>
        <taxon>Eucarida</taxon>
        <taxon>Decapoda</taxon>
        <taxon>Dendrobranchiata</taxon>
        <taxon>Penaeoidea</taxon>
        <taxon>Penaeidae</taxon>
        <taxon>Penaeus</taxon>
    </lineage>
</organism>
<proteinExistence type="predicted"/>
<dbReference type="AlphaFoldDB" id="A0A3R7PED9"/>
<evidence type="ECO:0000313" key="2">
    <source>
        <dbReference type="EMBL" id="ROT83598.1"/>
    </source>
</evidence>